<dbReference type="GO" id="GO:0003676">
    <property type="term" value="F:nucleic acid binding"/>
    <property type="evidence" value="ECO:0007669"/>
    <property type="project" value="InterPro"/>
</dbReference>
<feature type="compositionally biased region" description="Basic and acidic residues" evidence="1">
    <location>
        <begin position="261"/>
        <end position="274"/>
    </location>
</feature>
<feature type="region of interest" description="Disordered" evidence="1">
    <location>
        <begin position="208"/>
        <end position="274"/>
    </location>
</feature>
<dbReference type="AlphaFoldDB" id="A0A8C4R6N9"/>
<feature type="compositionally biased region" description="Polar residues" evidence="1">
    <location>
        <begin position="227"/>
        <end position="251"/>
    </location>
</feature>
<feature type="domain" description="Integrase catalytic" evidence="2">
    <location>
        <begin position="1"/>
        <end position="141"/>
    </location>
</feature>
<proteinExistence type="predicted"/>
<dbReference type="OMA" id="SKEWEPA"/>
<dbReference type="PANTHER" id="PTHR37984:SF7">
    <property type="entry name" value="INTEGRASE CATALYTIC DOMAIN-CONTAINING PROTEIN"/>
    <property type="match status" value="1"/>
</dbReference>
<dbReference type="InterPro" id="IPR050951">
    <property type="entry name" value="Retrovirus_Pol_polyprotein"/>
</dbReference>
<keyword evidence="4" id="KW-1185">Reference proteome</keyword>
<dbReference type="Ensembl" id="ENSEBUT00000026239.1">
    <property type="protein sequence ID" value="ENSEBUP00000025663.1"/>
    <property type="gene ID" value="ENSEBUG00000015813.1"/>
</dbReference>
<evidence type="ECO:0000313" key="3">
    <source>
        <dbReference type="Ensembl" id="ENSEBUP00000025663.1"/>
    </source>
</evidence>
<dbReference type="PROSITE" id="PS50994">
    <property type="entry name" value="INTEGRASE"/>
    <property type="match status" value="1"/>
</dbReference>
<dbReference type="Gene3D" id="3.30.420.10">
    <property type="entry name" value="Ribonuclease H-like superfamily/Ribonuclease H"/>
    <property type="match status" value="1"/>
</dbReference>
<sequence length="274" mass="31749">MALIRICGLTAKHVIEALKSVFARQGTPKELFMDNMPFANPELRKFAQEWGFKVMTSSPTYPQSHGQSERAVQTIKQGLRKAAEGGHDNQLMLRSYRNTPLAGLPYSPTQLLICRRLRNQLPWSDRALEPQVPVDVRRLLVQQQQRAKHFYDRGAKELMLLLLGDSIRVQRNKTWEPVVITAKHQTPRSYVITTPEGHVYWRKRKHLRSMDEAPSPDATPPEEFQQEETISLQEFFTTETQQHAPTHCTSPHSRRSSHISKRPERFKDYVMIDD</sequence>
<dbReference type="InterPro" id="IPR036397">
    <property type="entry name" value="RNaseH_sf"/>
</dbReference>
<dbReference type="InterPro" id="IPR012337">
    <property type="entry name" value="RNaseH-like_sf"/>
</dbReference>
<dbReference type="Proteomes" id="UP000694388">
    <property type="component" value="Unplaced"/>
</dbReference>
<reference evidence="3" key="1">
    <citation type="submission" date="2025-08" db="UniProtKB">
        <authorList>
            <consortium name="Ensembl"/>
        </authorList>
    </citation>
    <scope>IDENTIFICATION</scope>
</reference>
<evidence type="ECO:0000313" key="4">
    <source>
        <dbReference type="Proteomes" id="UP000694388"/>
    </source>
</evidence>
<dbReference type="GO" id="GO:0015074">
    <property type="term" value="P:DNA integration"/>
    <property type="evidence" value="ECO:0007669"/>
    <property type="project" value="InterPro"/>
</dbReference>
<name>A0A8C4R6N9_EPTBU</name>
<evidence type="ECO:0000259" key="2">
    <source>
        <dbReference type="PROSITE" id="PS50994"/>
    </source>
</evidence>
<accession>A0A8C4R6N9</accession>
<evidence type="ECO:0000256" key="1">
    <source>
        <dbReference type="SAM" id="MobiDB-lite"/>
    </source>
</evidence>
<dbReference type="SUPFAM" id="SSF53098">
    <property type="entry name" value="Ribonuclease H-like"/>
    <property type="match status" value="1"/>
</dbReference>
<dbReference type="InterPro" id="IPR001584">
    <property type="entry name" value="Integrase_cat-core"/>
</dbReference>
<dbReference type="PANTHER" id="PTHR37984">
    <property type="entry name" value="PROTEIN CBG26694"/>
    <property type="match status" value="1"/>
</dbReference>
<reference evidence="3" key="2">
    <citation type="submission" date="2025-09" db="UniProtKB">
        <authorList>
            <consortium name="Ensembl"/>
        </authorList>
    </citation>
    <scope>IDENTIFICATION</scope>
</reference>
<protein>
    <recommendedName>
        <fullName evidence="2">Integrase catalytic domain-containing protein</fullName>
    </recommendedName>
</protein>
<dbReference type="GeneTree" id="ENSGT00490000044642"/>
<organism evidence="3 4">
    <name type="scientific">Eptatretus burgeri</name>
    <name type="common">Inshore hagfish</name>
    <dbReference type="NCBI Taxonomy" id="7764"/>
    <lineage>
        <taxon>Eukaryota</taxon>
        <taxon>Metazoa</taxon>
        <taxon>Chordata</taxon>
        <taxon>Craniata</taxon>
        <taxon>Vertebrata</taxon>
        <taxon>Cyclostomata</taxon>
        <taxon>Myxini</taxon>
        <taxon>Myxiniformes</taxon>
        <taxon>Myxinidae</taxon>
        <taxon>Eptatretinae</taxon>
        <taxon>Eptatretus</taxon>
    </lineage>
</organism>